<evidence type="ECO:0008006" key="7">
    <source>
        <dbReference type="Google" id="ProtNLM"/>
    </source>
</evidence>
<keyword evidence="2" id="KW-0378">Hydrolase</keyword>
<dbReference type="GO" id="GO:0005802">
    <property type="term" value="C:trans-Golgi network"/>
    <property type="evidence" value="ECO:0007669"/>
    <property type="project" value="TreeGrafter"/>
</dbReference>
<dbReference type="Proteomes" id="UP001152888">
    <property type="component" value="Unassembled WGS sequence"/>
</dbReference>
<evidence type="ECO:0000256" key="4">
    <source>
        <dbReference type="ARBA" id="ARBA00023157"/>
    </source>
</evidence>
<organism evidence="5 6">
    <name type="scientific">Acanthoscelides obtectus</name>
    <name type="common">Bean weevil</name>
    <name type="synonym">Bruchus obtectus</name>
    <dbReference type="NCBI Taxonomy" id="200917"/>
    <lineage>
        <taxon>Eukaryota</taxon>
        <taxon>Metazoa</taxon>
        <taxon>Ecdysozoa</taxon>
        <taxon>Arthropoda</taxon>
        <taxon>Hexapoda</taxon>
        <taxon>Insecta</taxon>
        <taxon>Pterygota</taxon>
        <taxon>Neoptera</taxon>
        <taxon>Endopterygota</taxon>
        <taxon>Coleoptera</taxon>
        <taxon>Polyphaga</taxon>
        <taxon>Cucujiformia</taxon>
        <taxon>Chrysomeloidea</taxon>
        <taxon>Chrysomelidae</taxon>
        <taxon>Bruchinae</taxon>
        <taxon>Bruchini</taxon>
        <taxon>Acanthoscelides</taxon>
    </lineage>
</organism>
<dbReference type="PANTHER" id="PTHR42884:SF23">
    <property type="entry name" value="FURIN-LIKE PROTEASE 2"/>
    <property type="match status" value="1"/>
</dbReference>
<name>A0A9P0QHP6_ACAOB</name>
<keyword evidence="3" id="KW-0720">Serine protease</keyword>
<dbReference type="PANTHER" id="PTHR42884">
    <property type="entry name" value="PROPROTEIN CONVERTASE SUBTILISIN/KEXIN-RELATED"/>
    <property type="match status" value="1"/>
</dbReference>
<evidence type="ECO:0000313" key="5">
    <source>
        <dbReference type="EMBL" id="CAH2020236.1"/>
    </source>
</evidence>
<keyword evidence="6" id="KW-1185">Reference proteome</keyword>
<dbReference type="AlphaFoldDB" id="A0A9P0QHP6"/>
<dbReference type="EMBL" id="CAKOFQ010010880">
    <property type="protein sequence ID" value="CAH2020236.1"/>
    <property type="molecule type" value="Genomic_DNA"/>
</dbReference>
<evidence type="ECO:0000313" key="6">
    <source>
        <dbReference type="Proteomes" id="UP001152888"/>
    </source>
</evidence>
<evidence type="ECO:0000256" key="2">
    <source>
        <dbReference type="ARBA" id="ARBA00022801"/>
    </source>
</evidence>
<accession>A0A9P0QHP6</accession>
<reference evidence="5" key="1">
    <citation type="submission" date="2022-03" db="EMBL/GenBank/DDBJ databases">
        <authorList>
            <person name="Sayadi A."/>
        </authorList>
    </citation>
    <scope>NUCLEOTIDE SEQUENCE</scope>
</reference>
<feature type="non-terminal residue" evidence="5">
    <location>
        <position position="1"/>
    </location>
</feature>
<protein>
    <recommendedName>
        <fullName evidence="7">Furin-like cysteine-rich domain-containing protein</fullName>
    </recommendedName>
</protein>
<gene>
    <name evidence="5" type="ORF">ACAOBT_LOCUS37719</name>
</gene>
<proteinExistence type="predicted"/>
<dbReference type="GO" id="GO:0004252">
    <property type="term" value="F:serine-type endopeptidase activity"/>
    <property type="evidence" value="ECO:0007669"/>
    <property type="project" value="TreeGrafter"/>
</dbReference>
<sequence length="126" mass="13631">YADKTCIPCQPNCASCQDRPDYCTSCDHHLLLYQNKCLASCPQNSYETDDYSCAPCYETCLTCTGGGNSSQCVSCPVGRFWHEGRCVRDCPAHHLQIDATGSASSVRQGAASAIALRASHAWTTGR</sequence>
<dbReference type="SUPFAM" id="SSF57184">
    <property type="entry name" value="Growth factor receptor domain"/>
    <property type="match status" value="1"/>
</dbReference>
<dbReference type="GO" id="GO:0000139">
    <property type="term" value="C:Golgi membrane"/>
    <property type="evidence" value="ECO:0007669"/>
    <property type="project" value="TreeGrafter"/>
</dbReference>
<dbReference type="Gene3D" id="2.10.220.10">
    <property type="entry name" value="Hormone Receptor, Insulin-like Growth Factor Receptor 1, Chain A, domain 2"/>
    <property type="match status" value="2"/>
</dbReference>
<evidence type="ECO:0000256" key="1">
    <source>
        <dbReference type="ARBA" id="ARBA00022670"/>
    </source>
</evidence>
<dbReference type="InterPro" id="IPR009030">
    <property type="entry name" value="Growth_fac_rcpt_cys_sf"/>
</dbReference>
<keyword evidence="1" id="KW-0645">Protease</keyword>
<dbReference type="InterPro" id="IPR006212">
    <property type="entry name" value="Furin_repeat"/>
</dbReference>
<keyword evidence="4" id="KW-1015">Disulfide bond</keyword>
<dbReference type="CDD" id="cd00064">
    <property type="entry name" value="FU"/>
    <property type="match status" value="2"/>
</dbReference>
<evidence type="ECO:0000256" key="3">
    <source>
        <dbReference type="ARBA" id="ARBA00022825"/>
    </source>
</evidence>
<dbReference type="SMART" id="SM00261">
    <property type="entry name" value="FU"/>
    <property type="match status" value="2"/>
</dbReference>
<dbReference type="GO" id="GO:0016485">
    <property type="term" value="P:protein processing"/>
    <property type="evidence" value="ECO:0007669"/>
    <property type="project" value="TreeGrafter"/>
</dbReference>
<comment type="caution">
    <text evidence="5">The sequence shown here is derived from an EMBL/GenBank/DDBJ whole genome shotgun (WGS) entry which is preliminary data.</text>
</comment>
<dbReference type="OrthoDB" id="300641at2759"/>